<dbReference type="InterPro" id="IPR007165">
    <property type="entry name" value="Phage_holin_4_2"/>
</dbReference>
<sequence length="111" mass="11747">MGFLARTVITAFAFWCADMLLDGIAFSGPFALFFAAIIFGLVNGFIRPVLALLSLPITIITLGFFVLVINAAMLGLTALLIPGMTVAGFGSAFFGAIIVSIVSWLVNRTID</sequence>
<evidence type="ECO:0000256" key="1">
    <source>
        <dbReference type="SAM" id="Phobius"/>
    </source>
</evidence>
<proteinExistence type="predicted"/>
<dbReference type="Pfam" id="PF04020">
    <property type="entry name" value="Phage_holin_4_2"/>
    <property type="match status" value="1"/>
</dbReference>
<feature type="transmembrane region" description="Helical" evidence="1">
    <location>
        <begin position="49"/>
        <end position="73"/>
    </location>
</feature>
<organism evidence="2 3">
    <name type="scientific">Rhodovarius crocodyli</name>
    <dbReference type="NCBI Taxonomy" id="1979269"/>
    <lineage>
        <taxon>Bacteria</taxon>
        <taxon>Pseudomonadati</taxon>
        <taxon>Pseudomonadota</taxon>
        <taxon>Alphaproteobacteria</taxon>
        <taxon>Acetobacterales</taxon>
        <taxon>Roseomonadaceae</taxon>
        <taxon>Rhodovarius</taxon>
    </lineage>
</organism>
<evidence type="ECO:0000313" key="2">
    <source>
        <dbReference type="EMBL" id="RVT91944.1"/>
    </source>
</evidence>
<keyword evidence="1" id="KW-0812">Transmembrane</keyword>
<dbReference type="Proteomes" id="UP000282957">
    <property type="component" value="Unassembled WGS sequence"/>
</dbReference>
<dbReference type="PANTHER" id="PTHR37309">
    <property type="entry name" value="SLR0284 PROTEIN"/>
    <property type="match status" value="1"/>
</dbReference>
<name>A0A437M339_9PROT</name>
<feature type="transmembrane region" description="Helical" evidence="1">
    <location>
        <begin position="79"/>
        <end position="106"/>
    </location>
</feature>
<keyword evidence="1" id="KW-0472">Membrane</keyword>
<dbReference type="RefSeq" id="WP_127789273.1">
    <property type="nucleotide sequence ID" value="NZ_SACL01000008.1"/>
</dbReference>
<keyword evidence="3" id="KW-1185">Reference proteome</keyword>
<protein>
    <submittedName>
        <fullName evidence="2">Phage holin family protein</fullName>
    </submittedName>
</protein>
<reference evidence="2 3" key="1">
    <citation type="submission" date="2019-01" db="EMBL/GenBank/DDBJ databases">
        <authorList>
            <person name="Chen W.-M."/>
        </authorList>
    </citation>
    <scope>NUCLEOTIDE SEQUENCE [LARGE SCALE GENOMIC DNA]</scope>
    <source>
        <strain evidence="2 3">CCP-6</strain>
    </source>
</reference>
<accession>A0A437M339</accession>
<dbReference type="OrthoDB" id="7205479at2"/>
<gene>
    <name evidence="2" type="ORF">EOD42_19580</name>
</gene>
<feature type="transmembrane region" description="Helical" evidence="1">
    <location>
        <begin position="23"/>
        <end position="42"/>
    </location>
</feature>
<keyword evidence="1" id="KW-1133">Transmembrane helix</keyword>
<dbReference type="AlphaFoldDB" id="A0A437M339"/>
<evidence type="ECO:0000313" key="3">
    <source>
        <dbReference type="Proteomes" id="UP000282957"/>
    </source>
</evidence>
<comment type="caution">
    <text evidence="2">The sequence shown here is derived from an EMBL/GenBank/DDBJ whole genome shotgun (WGS) entry which is preliminary data.</text>
</comment>
<dbReference type="EMBL" id="SACL01000008">
    <property type="protein sequence ID" value="RVT91944.1"/>
    <property type="molecule type" value="Genomic_DNA"/>
</dbReference>
<dbReference type="PANTHER" id="PTHR37309:SF1">
    <property type="entry name" value="SLR0284 PROTEIN"/>
    <property type="match status" value="1"/>
</dbReference>